<organism evidence="4 5">
    <name type="scientific">Cylindrotheca closterium</name>
    <dbReference type="NCBI Taxonomy" id="2856"/>
    <lineage>
        <taxon>Eukaryota</taxon>
        <taxon>Sar</taxon>
        <taxon>Stramenopiles</taxon>
        <taxon>Ochrophyta</taxon>
        <taxon>Bacillariophyta</taxon>
        <taxon>Bacillariophyceae</taxon>
        <taxon>Bacillariophycidae</taxon>
        <taxon>Bacillariales</taxon>
        <taxon>Bacillariaceae</taxon>
        <taxon>Cylindrotheca</taxon>
    </lineage>
</organism>
<dbReference type="AlphaFoldDB" id="A0AAD2FN11"/>
<gene>
    <name evidence="4" type="ORF">CYCCA115_LOCUS10733</name>
</gene>
<evidence type="ECO:0000256" key="1">
    <source>
        <dbReference type="SAM" id="Coils"/>
    </source>
</evidence>
<feature type="compositionally biased region" description="Low complexity" evidence="2">
    <location>
        <begin position="181"/>
        <end position="213"/>
    </location>
</feature>
<feature type="region of interest" description="Disordered" evidence="2">
    <location>
        <begin position="92"/>
        <end position="127"/>
    </location>
</feature>
<proteinExistence type="predicted"/>
<feature type="region of interest" description="Disordered" evidence="2">
    <location>
        <begin position="355"/>
        <end position="430"/>
    </location>
</feature>
<feature type="domain" description="DUF5710" evidence="3">
    <location>
        <begin position="49"/>
        <end position="77"/>
    </location>
</feature>
<feature type="compositionally biased region" description="Polar residues" evidence="2">
    <location>
        <begin position="117"/>
        <end position="127"/>
    </location>
</feature>
<feature type="compositionally biased region" description="Polar residues" evidence="2">
    <location>
        <begin position="95"/>
        <end position="108"/>
    </location>
</feature>
<feature type="compositionally biased region" description="Basic residues" evidence="2">
    <location>
        <begin position="362"/>
        <end position="378"/>
    </location>
</feature>
<evidence type="ECO:0000256" key="2">
    <source>
        <dbReference type="SAM" id="MobiDB-lite"/>
    </source>
</evidence>
<dbReference type="Pfam" id="PF18974">
    <property type="entry name" value="DUF5710"/>
    <property type="match status" value="2"/>
</dbReference>
<dbReference type="InterPro" id="IPR043764">
    <property type="entry name" value="DUF5710"/>
</dbReference>
<accession>A0AAD2FN11</accession>
<feature type="coiled-coil region" evidence="1">
    <location>
        <begin position="620"/>
        <end position="687"/>
    </location>
</feature>
<dbReference type="Proteomes" id="UP001295423">
    <property type="component" value="Unassembled WGS sequence"/>
</dbReference>
<keyword evidence="5" id="KW-1185">Reference proteome</keyword>
<keyword evidence="1" id="KW-0175">Coiled coil</keyword>
<feature type="compositionally biased region" description="Polar residues" evidence="2">
    <location>
        <begin position="384"/>
        <end position="399"/>
    </location>
</feature>
<comment type="caution">
    <text evidence="4">The sequence shown here is derived from an EMBL/GenBank/DDBJ whole genome shotgun (WGS) entry which is preliminary data.</text>
</comment>
<dbReference type="EMBL" id="CAKOGP040001714">
    <property type="protein sequence ID" value="CAJ1946591.1"/>
    <property type="molecule type" value="Genomic_DNA"/>
</dbReference>
<protein>
    <recommendedName>
        <fullName evidence="3">DUF5710 domain-containing protein</fullName>
    </recommendedName>
</protein>
<name>A0AAD2FN11_9STRA</name>
<sequence length="949" mass="106042">MYFLDCPFEEKDKVKALGAKWNGGQRSWYVPVELYSQIAIFNSWTPKGRIFLQVPYKDKDAAKANGARWDATVKSWYCIKLSPKLKQWASIGAPSKQQPVPASPSIRTPSPAKSKAKTSAQRGNAEQASRIQISDILTVSQLQDECRHRGIKGLSGKSKTWLLDQLGVGTVWLSHPSSSITKTGTPAKAKKSPAGSSSSKTTGKPKAKAALTEKVAKKKAPTPTKRSAPAENPITIASSFDWSQAPRITSKLTIPQLSYELLTRDPSAKGLSSKSKSWFLSKLGENSVWTTSQDFSSQTLTNAPVVTDTLTKGQLMYEIMARMPGTKGLSSKSKDDLLTMVAVGSIWTTGAVTTNAAGKAPPAKRAKKEKTTSTHRVKVPSPTAPSVNAQVQVKTSASPKRTGVKAKPPGANGSIHDPIRLDTSISPDRVASSKATRWPIASSAQALQPISPIVPVTSSSSSTVVQSVARKTAATNKKKATVFPKPDDQSVVSKNMTAAQLLHEIKYRNPNATGLSGKNKGWLVAELGDGTPVLGVKADAEAKALHVYKVSFVSHLLADSSLLRAPRNNGLYVNRTRADIGTCVCDVAHPLVCSKRPYRSSELHDYDICKACFDIESLPEHEREKKIADIEERYQKVELERQREWAKQQHEEEARWRKETERREKQRREAEARWRKEEEERERERDLAHEEDLRRFTANIKKPSKANTDKNRKKKFTIWAKETHPSCDIPENPEFDSSFESLTDANLRVEYLFYYRNPLEEEKDDIYTKEDKLLNKQFRYLMTDNDHGQTYSVSTMPSADFDAVASLQGFHGDRPAWSREQELEAYLQQDSFPAFIRNPPKQNLSQNKKLRYTVWTSDGYDNDRWHSYEGPPDKAFDSSFTSLEHANQRAEFVFYFKNPWGLGLDEMDPAETDGTTKTGFRFLQCCPDDSSRWTVSVIPSSAFPFMNMM</sequence>
<reference evidence="4" key="1">
    <citation type="submission" date="2023-08" db="EMBL/GenBank/DDBJ databases">
        <authorList>
            <person name="Audoor S."/>
            <person name="Bilcke G."/>
        </authorList>
    </citation>
    <scope>NUCLEOTIDE SEQUENCE</scope>
</reference>
<evidence type="ECO:0000313" key="4">
    <source>
        <dbReference type="EMBL" id="CAJ1946591.1"/>
    </source>
</evidence>
<feature type="compositionally biased region" description="Low complexity" evidence="2">
    <location>
        <begin position="221"/>
        <end position="230"/>
    </location>
</feature>
<evidence type="ECO:0000259" key="3">
    <source>
        <dbReference type="Pfam" id="PF18974"/>
    </source>
</evidence>
<evidence type="ECO:0000313" key="5">
    <source>
        <dbReference type="Proteomes" id="UP001295423"/>
    </source>
</evidence>
<feature type="region of interest" description="Disordered" evidence="2">
    <location>
        <begin position="174"/>
        <end position="232"/>
    </location>
</feature>
<feature type="domain" description="DUF5710" evidence="3">
    <location>
        <begin position="2"/>
        <end position="46"/>
    </location>
</feature>